<dbReference type="eggNOG" id="COG2966">
    <property type="taxonomic scope" value="Bacteria"/>
</dbReference>
<evidence type="ECO:0000256" key="6">
    <source>
        <dbReference type="ARBA" id="ARBA00034125"/>
    </source>
</evidence>
<accession>L0K8U9</accession>
<evidence type="ECO:0000256" key="4">
    <source>
        <dbReference type="ARBA" id="ARBA00022989"/>
    </source>
</evidence>
<feature type="transmembrane region" description="Helical" evidence="7">
    <location>
        <begin position="111"/>
        <end position="129"/>
    </location>
</feature>
<dbReference type="KEGG" id="hhl:Halha_1495"/>
<dbReference type="PANTHER" id="PTHR34390">
    <property type="entry name" value="UPF0442 PROTEIN YJJB-RELATED"/>
    <property type="match status" value="1"/>
</dbReference>
<comment type="similarity">
    <text evidence="6">Belongs to the ThrE exporter (TC 2.A.79) family.</text>
</comment>
<feature type="domain" description="Threonine/serine exporter-like N-terminal" evidence="8">
    <location>
        <begin position="10"/>
        <end position="244"/>
    </location>
</feature>
<dbReference type="OrthoDB" id="9813917at2"/>
<dbReference type="RefSeq" id="WP_015327155.1">
    <property type="nucleotide sequence ID" value="NC_019978.1"/>
</dbReference>
<evidence type="ECO:0000256" key="3">
    <source>
        <dbReference type="ARBA" id="ARBA00022692"/>
    </source>
</evidence>
<dbReference type="STRING" id="748449.Halha_1495"/>
<dbReference type="PANTHER" id="PTHR34390:SF2">
    <property type="entry name" value="SUCCINATE TRANSPORTER SUBUNIT YJJP-RELATED"/>
    <property type="match status" value="1"/>
</dbReference>
<evidence type="ECO:0000313" key="9">
    <source>
        <dbReference type="EMBL" id="AGB41436.1"/>
    </source>
</evidence>
<dbReference type="GO" id="GO:0005886">
    <property type="term" value="C:plasma membrane"/>
    <property type="evidence" value="ECO:0007669"/>
    <property type="project" value="UniProtKB-SubCell"/>
</dbReference>
<name>L0K8U9_HALHC</name>
<proteinExistence type="inferred from homology"/>
<keyword evidence="4 7" id="KW-1133">Transmembrane helix</keyword>
<protein>
    <recommendedName>
        <fullName evidence="8">Threonine/serine exporter-like N-terminal domain-containing protein</fullName>
    </recommendedName>
</protein>
<keyword evidence="2" id="KW-1003">Cell membrane</keyword>
<dbReference type="EMBL" id="CP003359">
    <property type="protein sequence ID" value="AGB41436.1"/>
    <property type="molecule type" value="Genomic_DNA"/>
</dbReference>
<reference evidence="10" key="1">
    <citation type="submission" date="2012-02" db="EMBL/GenBank/DDBJ databases">
        <title>The complete genome of Halobacteroides halobius DSM 5150.</title>
        <authorList>
            <person name="Lucas S."/>
            <person name="Copeland A."/>
            <person name="Lapidus A."/>
            <person name="Glavina del Rio T."/>
            <person name="Dalin E."/>
            <person name="Tice H."/>
            <person name="Bruce D."/>
            <person name="Goodwin L."/>
            <person name="Pitluck S."/>
            <person name="Peters L."/>
            <person name="Mikhailova N."/>
            <person name="Gu W."/>
            <person name="Kyrpides N."/>
            <person name="Mavromatis K."/>
            <person name="Ivanova N."/>
            <person name="Brettin T."/>
            <person name="Detter J.C."/>
            <person name="Han C."/>
            <person name="Larimer F."/>
            <person name="Land M."/>
            <person name="Hauser L."/>
            <person name="Markowitz V."/>
            <person name="Cheng J.-F."/>
            <person name="Hugenholtz P."/>
            <person name="Woyke T."/>
            <person name="Wu D."/>
            <person name="Tindall B."/>
            <person name="Pomrenke H."/>
            <person name="Brambilla E."/>
            <person name="Klenk H.-P."/>
            <person name="Eisen J.A."/>
        </authorList>
    </citation>
    <scope>NUCLEOTIDE SEQUENCE [LARGE SCALE GENOMIC DNA]</scope>
    <source>
        <strain evidence="10">ATCC 35273 / DSM 5150 / MD-1</strain>
    </source>
</reference>
<keyword evidence="10" id="KW-1185">Reference proteome</keyword>
<dbReference type="GO" id="GO:0015744">
    <property type="term" value="P:succinate transport"/>
    <property type="evidence" value="ECO:0007669"/>
    <property type="project" value="TreeGrafter"/>
</dbReference>
<evidence type="ECO:0000259" key="8">
    <source>
        <dbReference type="Pfam" id="PF06738"/>
    </source>
</evidence>
<evidence type="ECO:0000256" key="5">
    <source>
        <dbReference type="ARBA" id="ARBA00023136"/>
    </source>
</evidence>
<feature type="transmembrane region" description="Helical" evidence="7">
    <location>
        <begin position="164"/>
        <end position="183"/>
    </location>
</feature>
<gene>
    <name evidence="9" type="ordered locus">Halha_1495</name>
</gene>
<dbReference type="InterPro" id="IPR050539">
    <property type="entry name" value="ThrE_Dicarb/AminoAcid_Exp"/>
</dbReference>
<feature type="transmembrane region" description="Helical" evidence="7">
    <location>
        <begin position="189"/>
        <end position="207"/>
    </location>
</feature>
<evidence type="ECO:0000256" key="7">
    <source>
        <dbReference type="SAM" id="Phobius"/>
    </source>
</evidence>
<dbReference type="InterPro" id="IPR010619">
    <property type="entry name" value="ThrE-like_N"/>
</dbReference>
<dbReference type="AlphaFoldDB" id="L0K8U9"/>
<keyword evidence="3 7" id="KW-0812">Transmembrane</keyword>
<organism evidence="9 10">
    <name type="scientific">Halobacteroides halobius (strain ATCC 35273 / DSM 5150 / MD-1)</name>
    <dbReference type="NCBI Taxonomy" id="748449"/>
    <lineage>
        <taxon>Bacteria</taxon>
        <taxon>Bacillati</taxon>
        <taxon>Bacillota</taxon>
        <taxon>Clostridia</taxon>
        <taxon>Halanaerobiales</taxon>
        <taxon>Halobacteroidaceae</taxon>
        <taxon>Halobacteroides</taxon>
    </lineage>
</organism>
<keyword evidence="5 7" id="KW-0472">Membrane</keyword>
<evidence type="ECO:0000256" key="2">
    <source>
        <dbReference type="ARBA" id="ARBA00022475"/>
    </source>
</evidence>
<evidence type="ECO:0000313" key="10">
    <source>
        <dbReference type="Proteomes" id="UP000010880"/>
    </source>
</evidence>
<dbReference type="Pfam" id="PF06738">
    <property type="entry name" value="ThrE"/>
    <property type="match status" value="1"/>
</dbReference>
<comment type="subcellular location">
    <subcellularLocation>
        <location evidence="1">Cell membrane</location>
        <topology evidence="1">Multi-pass membrane protein</topology>
    </subcellularLocation>
</comment>
<dbReference type="Proteomes" id="UP000010880">
    <property type="component" value="Chromosome"/>
</dbReference>
<dbReference type="HOGENOM" id="CLU_070277_0_0_9"/>
<feature type="transmembrane region" description="Helical" evidence="7">
    <location>
        <begin position="228"/>
        <end position="246"/>
    </location>
</feature>
<evidence type="ECO:0000256" key="1">
    <source>
        <dbReference type="ARBA" id="ARBA00004651"/>
    </source>
</evidence>
<dbReference type="GO" id="GO:0022857">
    <property type="term" value="F:transmembrane transporter activity"/>
    <property type="evidence" value="ECO:0007669"/>
    <property type="project" value="InterPro"/>
</dbReference>
<sequence length="247" mass="26689">MKKPQQVLDIAGYAGETILTNGGEIYRAEETINRISQAYGMEYTHSIVTPTGLFVSIDDGYTIVKRIHSRRVHLDKINQVNTFSRKLAQKTTEYQTAMTKLHNIATAKDEYNLSIVILASALASSMYAILAQGSYLDIFPSFIASLGAQLFIRLSGFLKDINFIPELIAGFIAGVIANLFYSYGIGTNLSIITVSGILSFVPGVSATNAIRDAINGDLISATSRGIEVILVAINLAVGVAMALGVFR</sequence>